<reference evidence="1 2" key="1">
    <citation type="submission" date="2011-01" db="EMBL/GenBank/DDBJ databases">
        <authorList>
            <person name="Muzny D."/>
            <person name="Qin X."/>
            <person name="Deng J."/>
            <person name="Jiang H."/>
            <person name="Liu Y."/>
            <person name="Qu J."/>
            <person name="Song X.-Z."/>
            <person name="Zhang L."/>
            <person name="Thornton R."/>
            <person name="Coyle M."/>
            <person name="Francisco L."/>
            <person name="Jackson L."/>
            <person name="Javaid M."/>
            <person name="Korchina V."/>
            <person name="Kovar C."/>
            <person name="Mata R."/>
            <person name="Mathew T."/>
            <person name="Ngo R."/>
            <person name="Nguyen L."/>
            <person name="Nguyen N."/>
            <person name="Okwuonu G."/>
            <person name="Ongeri F."/>
            <person name="Pham C."/>
            <person name="Simmons D."/>
            <person name="Wilczek-Boney K."/>
            <person name="Hale W."/>
            <person name="Jakkamsetti A."/>
            <person name="Pham P."/>
            <person name="Ruth R."/>
            <person name="San Lucas F."/>
            <person name="Warren J."/>
            <person name="Zhang J."/>
            <person name="Zhao Z."/>
            <person name="Zhou C."/>
            <person name="Zhu D."/>
            <person name="Lee S."/>
            <person name="Bess C."/>
            <person name="Blankenburg K."/>
            <person name="Forbes L."/>
            <person name="Fu Q."/>
            <person name="Gubbala S."/>
            <person name="Hirani K."/>
            <person name="Jayaseelan J.C."/>
            <person name="Lara F."/>
            <person name="Munidasa M."/>
            <person name="Palculict T."/>
            <person name="Patil S."/>
            <person name="Pu L.-L."/>
            <person name="Saada N."/>
            <person name="Tang L."/>
            <person name="Weissenberger G."/>
            <person name="Zhu Y."/>
            <person name="Hemphill L."/>
            <person name="Shang Y."/>
            <person name="Youmans B."/>
            <person name="Ayvaz T."/>
            <person name="Ross M."/>
            <person name="Santibanez J."/>
            <person name="Aqrawi P."/>
            <person name="Gross S."/>
            <person name="Joshi V."/>
            <person name="Fowler G."/>
            <person name="Nazareth L."/>
            <person name="Reid J."/>
            <person name="Worley K."/>
            <person name="Petrosino J."/>
            <person name="Highlander S."/>
            <person name="Gibbs R."/>
        </authorList>
    </citation>
    <scope>NUCLEOTIDE SEQUENCE [LARGE SCALE GENOMIC DNA]</scope>
    <source>
        <strain evidence="1 2">DSM 16608</strain>
    </source>
</reference>
<protein>
    <submittedName>
        <fullName evidence="1">Uncharacterized protein</fullName>
    </submittedName>
</protein>
<evidence type="ECO:0000313" key="2">
    <source>
        <dbReference type="Proteomes" id="UP000005697"/>
    </source>
</evidence>
<keyword evidence="2" id="KW-1185">Reference proteome</keyword>
<dbReference type="HOGENOM" id="CLU_3187381_0_0_10"/>
<dbReference type="AlphaFoldDB" id="F0F5Z8"/>
<organism evidence="1 2">
    <name type="scientific">Prevotella multiformis DSM 16608</name>
    <dbReference type="NCBI Taxonomy" id="888743"/>
    <lineage>
        <taxon>Bacteria</taxon>
        <taxon>Pseudomonadati</taxon>
        <taxon>Bacteroidota</taxon>
        <taxon>Bacteroidia</taxon>
        <taxon>Bacteroidales</taxon>
        <taxon>Prevotellaceae</taxon>
        <taxon>Prevotella</taxon>
    </lineage>
</organism>
<evidence type="ECO:0000313" key="1">
    <source>
        <dbReference type="EMBL" id="EGC20379.1"/>
    </source>
</evidence>
<dbReference type="Proteomes" id="UP000005697">
    <property type="component" value="Unassembled WGS sequence"/>
</dbReference>
<proteinExistence type="predicted"/>
<accession>F0F5Z8</accession>
<dbReference type="EMBL" id="AEWX01000015">
    <property type="protein sequence ID" value="EGC20379.1"/>
    <property type="molecule type" value="Genomic_DNA"/>
</dbReference>
<name>F0F5Z8_9BACT</name>
<gene>
    <name evidence="1" type="ORF">HMPREF9141_1014</name>
</gene>
<sequence>MASLSLCGISSIPPSAAWSAMLLARKGRICPSDRQETARGGFQILP</sequence>
<comment type="caution">
    <text evidence="1">The sequence shown here is derived from an EMBL/GenBank/DDBJ whole genome shotgun (WGS) entry which is preliminary data.</text>
</comment>